<organism evidence="2 3">
    <name type="scientific">Actinomyces urogenitalis</name>
    <dbReference type="NCBI Taxonomy" id="103621"/>
    <lineage>
        <taxon>Bacteria</taxon>
        <taxon>Bacillati</taxon>
        <taxon>Actinomycetota</taxon>
        <taxon>Actinomycetes</taxon>
        <taxon>Actinomycetales</taxon>
        <taxon>Actinomycetaceae</taxon>
        <taxon>Actinomyces</taxon>
    </lineage>
</organism>
<comment type="caution">
    <text evidence="2">The sequence shown here is derived from an EMBL/GenBank/DDBJ whole genome shotgun (WGS) entry which is preliminary data.</text>
</comment>
<evidence type="ECO:0000256" key="1">
    <source>
        <dbReference type="SAM" id="MobiDB-lite"/>
    </source>
</evidence>
<accession>A0A2I1KRK7</accession>
<dbReference type="GeneID" id="81708976"/>
<dbReference type="GO" id="GO:0016787">
    <property type="term" value="F:hydrolase activity"/>
    <property type="evidence" value="ECO:0007669"/>
    <property type="project" value="UniProtKB-KW"/>
</dbReference>
<name>A0A2I1KRK7_9ACTO</name>
<dbReference type="Pfam" id="PF10103">
    <property type="entry name" value="Zincin_2"/>
    <property type="match status" value="1"/>
</dbReference>
<evidence type="ECO:0000313" key="3">
    <source>
        <dbReference type="Proteomes" id="UP000234778"/>
    </source>
</evidence>
<keyword evidence="2" id="KW-0378">Hydrolase</keyword>
<feature type="region of interest" description="Disordered" evidence="1">
    <location>
        <begin position="472"/>
        <end position="491"/>
    </location>
</feature>
<dbReference type="EMBL" id="PKHA01000009">
    <property type="protein sequence ID" value="PKY98259.1"/>
    <property type="molecule type" value="Genomic_DNA"/>
</dbReference>
<dbReference type="Gene3D" id="1.20.150.30">
    <property type="entry name" value="Zincin-like metallopeptidase, N-terminal domain"/>
    <property type="match status" value="1"/>
</dbReference>
<dbReference type="InterPro" id="IPR042271">
    <property type="entry name" value="Zinicin_2_N"/>
</dbReference>
<dbReference type="PANTHER" id="PTHR39420:SF2">
    <property type="entry name" value="HYDROLASE"/>
    <property type="match status" value="1"/>
</dbReference>
<dbReference type="AlphaFoldDB" id="A0A2I1KRK7"/>
<dbReference type="InterPro" id="IPR018766">
    <property type="entry name" value="Zinicin_2"/>
</dbReference>
<protein>
    <submittedName>
        <fullName evidence="2">Hydrolase</fullName>
    </submittedName>
</protein>
<proteinExistence type="predicted"/>
<dbReference type="PANTHER" id="PTHR39420">
    <property type="match status" value="1"/>
</dbReference>
<sequence>MSSSAHEDPFHEIEQMLSSLFGPQVAGDAVGALRASGVDPADLARMGALPDLSEMSPGQMMAMQAQMQQLLATASSGEAVNWTMGKDLALQTARVPGDPTITAAVAEQSRQALSVADLWLDTVTDFMPAPGAREAWSRSEWVERTLPTWQEVCAPVAQAATGALATALEHQMSQLRQAADDEEISGDTARQIGALSGVMRSMAGTAFGLQLGRAIGELAAETVSATDVGLPLSRQPGTALVPAGVAAFTEGLEASEEEVGMFLAVREAATARLYAHVPWLRGQVLGALESYAREIRIDTAAVESAVAQVDPSDPEAIRQALESGMFAPQETQGQKDALEKLETLLALVEGWVEVVTARATAPHLPHAVALQEMLRRRRLAGGAAEQVFARLIGLEFRPRRVREAARLWTLLGQEVGDGERDAFWQHPDVMPTAAELASPEDLLTMRRAAADLDTQIDADLASLLDGTLGYADGADQADENNPGGLGEANQD</sequence>
<dbReference type="Proteomes" id="UP000234778">
    <property type="component" value="Unassembled WGS sequence"/>
</dbReference>
<dbReference type="RefSeq" id="WP_006549246.1">
    <property type="nucleotide sequence ID" value="NZ_JASPEK010000051.1"/>
</dbReference>
<evidence type="ECO:0000313" key="2">
    <source>
        <dbReference type="EMBL" id="PKY98259.1"/>
    </source>
</evidence>
<gene>
    <name evidence="2" type="ORF">CYJ26_08520</name>
</gene>
<dbReference type="NCBIfam" id="TIGR03624">
    <property type="entry name" value="putative hydrolase"/>
    <property type="match status" value="1"/>
</dbReference>
<reference evidence="2 3" key="1">
    <citation type="submission" date="2017-12" db="EMBL/GenBank/DDBJ databases">
        <title>Phylogenetic diversity of female urinary microbiome.</title>
        <authorList>
            <person name="Thomas-White K."/>
            <person name="Wolfe A.J."/>
        </authorList>
    </citation>
    <scope>NUCLEOTIDE SEQUENCE [LARGE SCALE GENOMIC DNA]</scope>
    <source>
        <strain evidence="2 3">UMB0319</strain>
    </source>
</reference>
<dbReference type="SUPFAM" id="SSF55486">
    <property type="entry name" value="Metalloproteases ('zincins'), catalytic domain"/>
    <property type="match status" value="1"/>
</dbReference>